<proteinExistence type="inferred from homology"/>
<dbReference type="GeneID" id="108669789"/>
<dbReference type="KEGG" id="hazt:108669789"/>
<evidence type="ECO:0000256" key="2">
    <source>
        <dbReference type="ARBA" id="ARBA00020243"/>
    </source>
</evidence>
<protein>
    <recommendedName>
        <fullName evidence="2">Protein NATD1</fullName>
    </recommendedName>
    <alternativeName>
        <fullName evidence="3">N-acetyltransferase domain-containing protein 1</fullName>
    </alternativeName>
</protein>
<organism evidence="5 6">
    <name type="scientific">Hyalella azteca</name>
    <name type="common">Amphipod</name>
    <dbReference type="NCBI Taxonomy" id="294128"/>
    <lineage>
        <taxon>Eukaryota</taxon>
        <taxon>Metazoa</taxon>
        <taxon>Ecdysozoa</taxon>
        <taxon>Arthropoda</taxon>
        <taxon>Crustacea</taxon>
        <taxon>Multicrustacea</taxon>
        <taxon>Malacostraca</taxon>
        <taxon>Eumalacostraca</taxon>
        <taxon>Peracarida</taxon>
        <taxon>Amphipoda</taxon>
        <taxon>Senticaudata</taxon>
        <taxon>Talitrida</taxon>
        <taxon>Talitroidea</taxon>
        <taxon>Hyalellidae</taxon>
        <taxon>Hyalella</taxon>
    </lineage>
</organism>
<evidence type="ECO:0000256" key="3">
    <source>
        <dbReference type="ARBA" id="ARBA00031876"/>
    </source>
</evidence>
<accession>A0A8B7NGE1</accession>
<evidence type="ECO:0000313" key="6">
    <source>
        <dbReference type="RefSeq" id="XP_018012689.1"/>
    </source>
</evidence>
<dbReference type="Gene3D" id="3.40.630.30">
    <property type="match status" value="1"/>
</dbReference>
<evidence type="ECO:0000313" key="5">
    <source>
        <dbReference type="Proteomes" id="UP000694843"/>
    </source>
</evidence>
<dbReference type="Proteomes" id="UP000694843">
    <property type="component" value="Unplaced"/>
</dbReference>
<dbReference type="PANTHER" id="PTHR31435">
    <property type="entry name" value="PROTEIN NATD1"/>
    <property type="match status" value="1"/>
</dbReference>
<gene>
    <name evidence="6" type="primary">LOC108669789</name>
</gene>
<sequence length="123" mass="14145">MLGAARTSTVHRLQRLRFSLSMQSDQQIRVQHDKQGKEFFISCETGDRAVLTYENMSEDSVDLQHTVVPESQRGKGLAKILAKEALGYFASQQKQMQLSCWYLKKYAAENPDQSYDAFIKHQK</sequence>
<dbReference type="SUPFAM" id="SSF55729">
    <property type="entry name" value="Acyl-CoA N-acyltransferases (Nat)"/>
    <property type="match status" value="1"/>
</dbReference>
<keyword evidence="5" id="KW-1185">Reference proteome</keyword>
<evidence type="ECO:0000256" key="1">
    <source>
        <dbReference type="ARBA" id="ARBA00006233"/>
    </source>
</evidence>
<reference evidence="6" key="1">
    <citation type="submission" date="2025-08" db="UniProtKB">
        <authorList>
            <consortium name="RefSeq"/>
        </authorList>
    </citation>
    <scope>IDENTIFICATION</scope>
    <source>
        <tissue evidence="6">Whole organism</tissue>
    </source>
</reference>
<dbReference type="InterPro" id="IPR045057">
    <property type="entry name" value="Gcn5-rel_NAT"/>
</dbReference>
<dbReference type="Pfam" id="PF14542">
    <property type="entry name" value="Acetyltransf_CG"/>
    <property type="match status" value="1"/>
</dbReference>
<evidence type="ECO:0000259" key="4">
    <source>
        <dbReference type="PROSITE" id="PS51729"/>
    </source>
</evidence>
<dbReference type="OMA" id="EIMTITH"/>
<dbReference type="AlphaFoldDB" id="A0A8B7NGE1"/>
<comment type="similarity">
    <text evidence="1">Belongs to the NATD1 family.</text>
</comment>
<feature type="domain" description="N-acetyltransferase" evidence="4">
    <location>
        <begin position="31"/>
        <end position="120"/>
    </location>
</feature>
<dbReference type="RefSeq" id="XP_018012689.1">
    <property type="nucleotide sequence ID" value="XM_018157200.2"/>
</dbReference>
<name>A0A8B7NGE1_HYAAZ</name>
<dbReference type="PROSITE" id="PS51729">
    <property type="entry name" value="GNAT_YJDJ"/>
    <property type="match status" value="1"/>
</dbReference>
<dbReference type="InterPro" id="IPR031165">
    <property type="entry name" value="GNAT_YJDJ"/>
</dbReference>
<dbReference type="InterPro" id="IPR016181">
    <property type="entry name" value="Acyl_CoA_acyltransferase"/>
</dbReference>
<dbReference type="PANTHER" id="PTHR31435:SF9">
    <property type="entry name" value="PROTEIN NATD1"/>
    <property type="match status" value="1"/>
</dbReference>
<dbReference type="OrthoDB" id="74247at2759"/>